<dbReference type="InterPro" id="IPR012677">
    <property type="entry name" value="Nucleotide-bd_a/b_plait_sf"/>
</dbReference>
<dbReference type="Gene3D" id="3.30.70.330">
    <property type="match status" value="1"/>
</dbReference>
<feature type="region of interest" description="Disordered" evidence="3">
    <location>
        <begin position="38"/>
        <end position="112"/>
    </location>
</feature>
<dbReference type="EMBL" id="JADGJQ010000024">
    <property type="protein sequence ID" value="KAJ3178802.1"/>
    <property type="molecule type" value="Genomic_DNA"/>
</dbReference>
<reference evidence="5" key="1">
    <citation type="submission" date="2020-05" db="EMBL/GenBank/DDBJ databases">
        <title>Phylogenomic resolution of chytrid fungi.</title>
        <authorList>
            <person name="Stajich J.E."/>
            <person name="Amses K."/>
            <person name="Simmons R."/>
            <person name="Seto K."/>
            <person name="Myers J."/>
            <person name="Bonds A."/>
            <person name="Quandt C.A."/>
            <person name="Barry K."/>
            <person name="Liu P."/>
            <person name="Grigoriev I."/>
            <person name="Longcore J.E."/>
            <person name="James T.Y."/>
        </authorList>
    </citation>
    <scope>NUCLEOTIDE SEQUENCE</scope>
    <source>
        <strain evidence="5">JEL0379</strain>
    </source>
</reference>
<dbReference type="CDD" id="cd12254">
    <property type="entry name" value="RRM_hnRNPH_ESRPs_RBM12_like"/>
    <property type="match status" value="1"/>
</dbReference>
<keyword evidence="1" id="KW-0694">RNA-binding</keyword>
<feature type="region of interest" description="Disordered" evidence="3">
    <location>
        <begin position="482"/>
        <end position="507"/>
    </location>
</feature>
<dbReference type="PROSITE" id="PS50102">
    <property type="entry name" value="RRM"/>
    <property type="match status" value="1"/>
</dbReference>
<evidence type="ECO:0000259" key="4">
    <source>
        <dbReference type="PROSITE" id="PS50102"/>
    </source>
</evidence>
<keyword evidence="6" id="KW-1185">Reference proteome</keyword>
<protein>
    <recommendedName>
        <fullName evidence="4">RRM domain-containing protein</fullName>
    </recommendedName>
</protein>
<gene>
    <name evidence="5" type="ORF">HDU87_003357</name>
</gene>
<dbReference type="Pfam" id="PF00076">
    <property type="entry name" value="RRM_1"/>
    <property type="match status" value="1"/>
</dbReference>
<feature type="coiled-coil region" evidence="2">
    <location>
        <begin position="537"/>
        <end position="610"/>
    </location>
</feature>
<evidence type="ECO:0000256" key="3">
    <source>
        <dbReference type="SAM" id="MobiDB-lite"/>
    </source>
</evidence>
<evidence type="ECO:0000313" key="6">
    <source>
        <dbReference type="Proteomes" id="UP001212152"/>
    </source>
</evidence>
<dbReference type="InterPro" id="IPR000504">
    <property type="entry name" value="RRM_dom"/>
</dbReference>
<dbReference type="Proteomes" id="UP001212152">
    <property type="component" value="Unassembled WGS sequence"/>
</dbReference>
<feature type="compositionally biased region" description="Pro residues" evidence="3">
    <location>
        <begin position="486"/>
        <end position="500"/>
    </location>
</feature>
<dbReference type="SMART" id="SM00360">
    <property type="entry name" value="RRM"/>
    <property type="match status" value="1"/>
</dbReference>
<dbReference type="GO" id="GO:0003723">
    <property type="term" value="F:RNA binding"/>
    <property type="evidence" value="ECO:0007669"/>
    <property type="project" value="UniProtKB-UniRule"/>
</dbReference>
<proteinExistence type="predicted"/>
<evidence type="ECO:0000256" key="2">
    <source>
        <dbReference type="SAM" id="Coils"/>
    </source>
</evidence>
<comment type="caution">
    <text evidence="5">The sequence shown here is derived from an EMBL/GenBank/DDBJ whole genome shotgun (WGS) entry which is preliminary data.</text>
</comment>
<evidence type="ECO:0000313" key="5">
    <source>
        <dbReference type="EMBL" id="KAJ3178802.1"/>
    </source>
</evidence>
<name>A0AAD5TK41_9FUNG</name>
<dbReference type="SUPFAM" id="SSF54928">
    <property type="entry name" value="RNA-binding domain, RBD"/>
    <property type="match status" value="1"/>
</dbReference>
<dbReference type="InterPro" id="IPR035979">
    <property type="entry name" value="RBD_domain_sf"/>
</dbReference>
<evidence type="ECO:0000256" key="1">
    <source>
        <dbReference type="PROSITE-ProRule" id="PRU00176"/>
    </source>
</evidence>
<keyword evidence="2" id="KW-0175">Coiled coil</keyword>
<sequence length="656" mass="72660">MKRFDPYPFTGTSQPGQMISVSAEREFSGHHYFAYEHPAVQAPSPRTESHWPSPPPGLISADNEHPESASIQADRARVPLPNLPKPPGLDIPKNKIPTSEPGTPFNDSDDADRQSALERAANHSLAMLYQLRPNVPPSTGFAVLKVSNIAWNLSIGDIVAFFAPFTIPVGHAGPYFTQAVHIVMNRATGKTQSECFVEFPTYTDAQRALELHGRGILKGRIVVTQWSTQSELADALFPHRAGHHKEPNVMEHDAGQDDGFGDSGLIYDHHLSAPATAGVFLLREEINALLLVCRNYKLHFSRKCAERPFENIISILAKVPWHQPEAVSTAHRDHLFEMLKLSLESLRVHLSRADHQIDETLMARMVRAGLCVPLFTERQKVTLLNVTQIPCSPDLARFVYNPPQIERSFSATEESPEALSAPADRLAVQFAQVNVAETVTEPEKSMPSPANEAHQLSGEGKYLTPVAGAYSQKSFAHAASATSLYPSPPDADAPSTPTPYGPGARASSLAPASEAFLNDRYECDTPSITASLYASRVRLLEQALRQSEQRYDDLRKRHEAALARANRERQEIINGKLRTEQHCEELEREYRALEEENAALQRQCAALEHRLSSGRNTPGPEYGRDFPFLAYGQATLAGRSSRSDRLDSDTIRSIWN</sequence>
<dbReference type="AlphaFoldDB" id="A0AAD5TK41"/>
<organism evidence="5 6">
    <name type="scientific">Geranomyces variabilis</name>
    <dbReference type="NCBI Taxonomy" id="109894"/>
    <lineage>
        <taxon>Eukaryota</taxon>
        <taxon>Fungi</taxon>
        <taxon>Fungi incertae sedis</taxon>
        <taxon>Chytridiomycota</taxon>
        <taxon>Chytridiomycota incertae sedis</taxon>
        <taxon>Chytridiomycetes</taxon>
        <taxon>Spizellomycetales</taxon>
        <taxon>Powellomycetaceae</taxon>
        <taxon>Geranomyces</taxon>
    </lineage>
</organism>
<accession>A0AAD5TK41</accession>
<feature type="domain" description="RRM" evidence="4">
    <location>
        <begin position="142"/>
        <end position="229"/>
    </location>
</feature>